<evidence type="ECO:0000313" key="2">
    <source>
        <dbReference type="EMBL" id="CAH8383202.1"/>
    </source>
</evidence>
<name>A0ABC8LI10_ERUVS</name>
<feature type="transmembrane region" description="Helical" evidence="1">
    <location>
        <begin position="33"/>
        <end position="59"/>
    </location>
</feature>
<gene>
    <name evidence="2" type="ORF">ERUC_LOCUS35685</name>
</gene>
<keyword evidence="3" id="KW-1185">Reference proteome</keyword>
<reference evidence="2 3" key="1">
    <citation type="submission" date="2022-03" db="EMBL/GenBank/DDBJ databases">
        <authorList>
            <person name="Macdonald S."/>
            <person name="Ahmed S."/>
            <person name="Newling K."/>
        </authorList>
    </citation>
    <scope>NUCLEOTIDE SEQUENCE [LARGE SCALE GENOMIC DNA]</scope>
</reference>
<dbReference type="PANTHER" id="PTHR33640">
    <property type="entry name" value="TRANSMEMBRANE PROTEIN"/>
    <property type="match status" value="1"/>
</dbReference>
<proteinExistence type="predicted"/>
<accession>A0ABC8LI10</accession>
<protein>
    <recommendedName>
        <fullName evidence="4">Transmembrane protein</fullName>
    </recommendedName>
</protein>
<dbReference type="EMBL" id="CAKOAT010579598">
    <property type="protein sequence ID" value="CAH8383202.1"/>
    <property type="molecule type" value="Genomic_DNA"/>
</dbReference>
<evidence type="ECO:0008006" key="4">
    <source>
        <dbReference type="Google" id="ProtNLM"/>
    </source>
</evidence>
<organism evidence="2 3">
    <name type="scientific">Eruca vesicaria subsp. sativa</name>
    <name type="common">Garden rocket</name>
    <name type="synonym">Eruca sativa</name>
    <dbReference type="NCBI Taxonomy" id="29727"/>
    <lineage>
        <taxon>Eukaryota</taxon>
        <taxon>Viridiplantae</taxon>
        <taxon>Streptophyta</taxon>
        <taxon>Embryophyta</taxon>
        <taxon>Tracheophyta</taxon>
        <taxon>Spermatophyta</taxon>
        <taxon>Magnoliopsida</taxon>
        <taxon>eudicotyledons</taxon>
        <taxon>Gunneridae</taxon>
        <taxon>Pentapetalae</taxon>
        <taxon>rosids</taxon>
        <taxon>malvids</taxon>
        <taxon>Brassicales</taxon>
        <taxon>Brassicaceae</taxon>
        <taxon>Brassiceae</taxon>
        <taxon>Eruca</taxon>
    </lineage>
</organism>
<keyword evidence="1" id="KW-1133">Transmembrane helix</keyword>
<sequence length="266" mass="30317">MRKQLEFDGVEAEKAEAMRRYNNKKRFKNITRAAAVAFFCYLWFPTVTVSLQAACGWFYRTGTVMLTNRLFVFFFTNVLVALVCFLSRGHDGESTRVSSNEPDLYYQYTSSVTVTVTDSDEKVVDEDDSKKQIVTTFNTEVHEEVVVMDKQIVPAFAAEEVVEEAVITKAETRKKVNRAVTEIRRTKSERRKKVKAPEVMEFRRTESANSGIERLSSEEFRLKIETFIMEKKKSLVQEENGVVVWEERGSSGLELVGADSSSCGSC</sequence>
<keyword evidence="1" id="KW-0812">Transmembrane</keyword>
<keyword evidence="1" id="KW-0472">Membrane</keyword>
<evidence type="ECO:0000256" key="1">
    <source>
        <dbReference type="SAM" id="Phobius"/>
    </source>
</evidence>
<feature type="transmembrane region" description="Helical" evidence="1">
    <location>
        <begin position="65"/>
        <end position="86"/>
    </location>
</feature>
<comment type="caution">
    <text evidence="2">The sequence shown here is derived from an EMBL/GenBank/DDBJ whole genome shotgun (WGS) entry which is preliminary data.</text>
</comment>
<evidence type="ECO:0000313" key="3">
    <source>
        <dbReference type="Proteomes" id="UP001642260"/>
    </source>
</evidence>
<dbReference type="Proteomes" id="UP001642260">
    <property type="component" value="Unassembled WGS sequence"/>
</dbReference>
<dbReference type="AlphaFoldDB" id="A0ABC8LI10"/>
<dbReference type="PANTHER" id="PTHR33640:SF33">
    <property type="entry name" value="TRANSMEMBRANE PROTEIN"/>
    <property type="match status" value="1"/>
</dbReference>